<name>A0AA88YEC8_PINIB</name>
<dbReference type="Gene3D" id="3.40.50.300">
    <property type="entry name" value="P-loop containing nucleotide triphosphate hydrolases"/>
    <property type="match status" value="1"/>
</dbReference>
<accession>A0AA88YEC8</accession>
<evidence type="ECO:0000256" key="3">
    <source>
        <dbReference type="ARBA" id="ARBA00022737"/>
    </source>
</evidence>
<evidence type="ECO:0000256" key="8">
    <source>
        <dbReference type="ARBA" id="ARBA00048679"/>
    </source>
</evidence>
<evidence type="ECO:0000256" key="4">
    <source>
        <dbReference type="ARBA" id="ARBA00022741"/>
    </source>
</evidence>
<feature type="domain" description="Roc" evidence="10">
    <location>
        <begin position="1"/>
        <end position="184"/>
    </location>
</feature>
<evidence type="ECO:0000256" key="2">
    <source>
        <dbReference type="ARBA" id="ARBA00022679"/>
    </source>
</evidence>
<protein>
    <recommendedName>
        <fullName evidence="1">non-specific serine/threonine protein kinase</fullName>
        <ecNumber evidence="1">2.7.11.1</ecNumber>
    </recommendedName>
</protein>
<dbReference type="Gene3D" id="3.30.70.1390">
    <property type="entry name" value="ROC domain from the Parkinson's disease-associated leucine-rich repeat kinase 2"/>
    <property type="match status" value="1"/>
</dbReference>
<dbReference type="PANTHER" id="PTHR47679:SF2">
    <property type="entry name" value="C-TERMINAL OF ROC (COR) DOMAIN-CONTAINING PROTEIN"/>
    <property type="match status" value="1"/>
</dbReference>
<evidence type="ECO:0000259" key="10">
    <source>
        <dbReference type="PROSITE" id="PS51424"/>
    </source>
</evidence>
<evidence type="ECO:0000313" key="11">
    <source>
        <dbReference type="EMBL" id="KAK3099885.1"/>
    </source>
</evidence>
<evidence type="ECO:0000313" key="12">
    <source>
        <dbReference type="Proteomes" id="UP001186944"/>
    </source>
</evidence>
<keyword evidence="5" id="KW-0418">Kinase</keyword>
<dbReference type="InterPro" id="IPR032171">
    <property type="entry name" value="COR-A"/>
</dbReference>
<keyword evidence="12" id="KW-1185">Reference proteome</keyword>
<organism evidence="11 12">
    <name type="scientific">Pinctada imbricata</name>
    <name type="common">Atlantic pearl-oyster</name>
    <name type="synonym">Pinctada martensii</name>
    <dbReference type="NCBI Taxonomy" id="66713"/>
    <lineage>
        <taxon>Eukaryota</taxon>
        <taxon>Metazoa</taxon>
        <taxon>Spiralia</taxon>
        <taxon>Lophotrochozoa</taxon>
        <taxon>Mollusca</taxon>
        <taxon>Bivalvia</taxon>
        <taxon>Autobranchia</taxon>
        <taxon>Pteriomorphia</taxon>
        <taxon>Pterioida</taxon>
        <taxon>Pterioidea</taxon>
        <taxon>Pteriidae</taxon>
        <taxon>Pinctada</taxon>
    </lineage>
</organism>
<dbReference type="PROSITE" id="PS51424">
    <property type="entry name" value="ROC"/>
    <property type="match status" value="1"/>
</dbReference>
<keyword evidence="3" id="KW-0677">Repeat</keyword>
<dbReference type="Pfam" id="PF16095">
    <property type="entry name" value="COR-A"/>
    <property type="match status" value="1"/>
</dbReference>
<evidence type="ECO:0000256" key="1">
    <source>
        <dbReference type="ARBA" id="ARBA00012513"/>
    </source>
</evidence>
<evidence type="ECO:0000256" key="5">
    <source>
        <dbReference type="ARBA" id="ARBA00022777"/>
    </source>
</evidence>
<gene>
    <name evidence="11" type="ORF">FSP39_011243</name>
</gene>
<dbReference type="GO" id="GO:0007165">
    <property type="term" value="P:signal transduction"/>
    <property type="evidence" value="ECO:0007669"/>
    <property type="project" value="InterPro"/>
</dbReference>
<dbReference type="EMBL" id="VSWD01000006">
    <property type="protein sequence ID" value="KAK3099885.1"/>
    <property type="molecule type" value="Genomic_DNA"/>
</dbReference>
<dbReference type="GO" id="GO:0005524">
    <property type="term" value="F:ATP binding"/>
    <property type="evidence" value="ECO:0007669"/>
    <property type="project" value="UniProtKB-KW"/>
</dbReference>
<dbReference type="SUPFAM" id="SSF47986">
    <property type="entry name" value="DEATH domain"/>
    <property type="match status" value="1"/>
</dbReference>
<dbReference type="AlphaFoldDB" id="A0AA88YEC8"/>
<dbReference type="CDD" id="cd01670">
    <property type="entry name" value="Death"/>
    <property type="match status" value="1"/>
</dbReference>
<dbReference type="SUPFAM" id="SSF52540">
    <property type="entry name" value="P-loop containing nucleoside triphosphate hydrolases"/>
    <property type="match status" value="1"/>
</dbReference>
<dbReference type="EC" id="2.7.11.1" evidence="1"/>
<comment type="catalytic activity">
    <reaction evidence="7">
        <text>L-threonyl-[protein] + ATP = O-phospho-L-threonyl-[protein] + ADP + H(+)</text>
        <dbReference type="Rhea" id="RHEA:46608"/>
        <dbReference type="Rhea" id="RHEA-COMP:11060"/>
        <dbReference type="Rhea" id="RHEA-COMP:11605"/>
        <dbReference type="ChEBI" id="CHEBI:15378"/>
        <dbReference type="ChEBI" id="CHEBI:30013"/>
        <dbReference type="ChEBI" id="CHEBI:30616"/>
        <dbReference type="ChEBI" id="CHEBI:61977"/>
        <dbReference type="ChEBI" id="CHEBI:456216"/>
        <dbReference type="EC" id="2.7.11.1"/>
    </reaction>
</comment>
<keyword evidence="4" id="KW-0547">Nucleotide-binding</keyword>
<reference evidence="11" key="1">
    <citation type="submission" date="2019-08" db="EMBL/GenBank/DDBJ databases">
        <title>The improved chromosome-level genome for the pearl oyster Pinctada fucata martensii using PacBio sequencing and Hi-C.</title>
        <authorList>
            <person name="Zheng Z."/>
        </authorList>
    </citation>
    <scope>NUCLEOTIDE SEQUENCE</scope>
    <source>
        <strain evidence="11">ZZ-2019</strain>
        <tissue evidence="11">Adductor muscle</tissue>
    </source>
</reference>
<keyword evidence="2" id="KW-0808">Transferase</keyword>
<dbReference type="InterPro" id="IPR020859">
    <property type="entry name" value="ROC"/>
</dbReference>
<dbReference type="InterPro" id="IPR027417">
    <property type="entry name" value="P-loop_NTPase"/>
</dbReference>
<feature type="domain" description="Death" evidence="9">
    <location>
        <begin position="535"/>
        <end position="584"/>
    </location>
</feature>
<dbReference type="Pfam" id="PF08477">
    <property type="entry name" value="Roc"/>
    <property type="match status" value="1"/>
</dbReference>
<dbReference type="Gene3D" id="1.10.10.10">
    <property type="entry name" value="Winged helix-like DNA-binding domain superfamily/Winged helix DNA-binding domain"/>
    <property type="match status" value="1"/>
</dbReference>
<evidence type="ECO:0000256" key="6">
    <source>
        <dbReference type="ARBA" id="ARBA00022840"/>
    </source>
</evidence>
<dbReference type="Proteomes" id="UP001186944">
    <property type="component" value="Unassembled WGS sequence"/>
</dbReference>
<sequence>MDETLSPRKELKTPKSLNLLKEILQRKEDEPEKRFSIEVWDFGGQGCFYCTHQSFLSYRSVYLLVFDISKDLDDFVNDEDLDPSERKKSTVREFLSFWINSIKTYAGGVVRGCPKIIIVGTHLDKIEKSKRLQKVGEYLTAICDTYAEDIASGQLILDNKLVFGFNNYGIEILQNAIIKVAKGQPFWGEELPKAWIPFQHRISILCQEGKKIISCKEIKDFNLTLPVPLDLENIDLCLRFLHSVGSIIFYSQKALSAYVILEPKWLVTTLRSLITCESFCAQEEVRRGACKILQQMGLISMERIEAIWKLPEFSELIPVKNHMLAIMERLDLIAKPKIYQNGSIVTTDSFFIPAMAKNSPSPKWLTTIVSSSRVQMCSIDFSTSFLSPAVFYRLISSCICIWPVHQDKLYFGCCQLRLDPQHRLLILKRGDRICLVFEHRRTAVAINKNLVRGVMDVVVDILQDIINIYPGRKDSPFFTISGNFTEEDVLPTCSEGCTSSCIVGRNDILCISPSDLELMRFAKSWLGAKDNLVLIAVELGVDMRELEQIEHDHRDNLVLKTFYILERWSRRRGKSSSFKELLEASQCDVHTICKIMREDDARVHQTIPTSRLEEQCTDEMIDKISVLIGRDFIHFGLELGLHQEDIEEIRNSKDTRGLFDMNRRIMMVTRDHRPGGTSLSIRSLSCALLRIGHVKAFEYFEDQFITEHDDDLQDDW</sequence>
<evidence type="ECO:0000256" key="7">
    <source>
        <dbReference type="ARBA" id="ARBA00047899"/>
    </source>
</evidence>
<proteinExistence type="predicted"/>
<dbReference type="InterPro" id="IPR036388">
    <property type="entry name" value="WH-like_DNA-bd_sf"/>
</dbReference>
<dbReference type="Gene3D" id="1.10.533.10">
    <property type="entry name" value="Death Domain, Fas"/>
    <property type="match status" value="2"/>
</dbReference>
<dbReference type="InterPro" id="IPR011029">
    <property type="entry name" value="DEATH-like_dom_sf"/>
</dbReference>
<comment type="catalytic activity">
    <reaction evidence="8">
        <text>L-seryl-[protein] + ATP = O-phospho-L-seryl-[protein] + ADP + H(+)</text>
        <dbReference type="Rhea" id="RHEA:17989"/>
        <dbReference type="Rhea" id="RHEA-COMP:9863"/>
        <dbReference type="Rhea" id="RHEA-COMP:11604"/>
        <dbReference type="ChEBI" id="CHEBI:15378"/>
        <dbReference type="ChEBI" id="CHEBI:29999"/>
        <dbReference type="ChEBI" id="CHEBI:30616"/>
        <dbReference type="ChEBI" id="CHEBI:83421"/>
        <dbReference type="ChEBI" id="CHEBI:456216"/>
        <dbReference type="EC" id="2.7.11.1"/>
    </reaction>
</comment>
<dbReference type="PROSITE" id="PS50017">
    <property type="entry name" value="DEATH_DOMAIN"/>
    <property type="match status" value="1"/>
</dbReference>
<evidence type="ECO:0000259" key="9">
    <source>
        <dbReference type="PROSITE" id="PS50017"/>
    </source>
</evidence>
<dbReference type="PANTHER" id="PTHR47679">
    <property type="entry name" value="PROTEIN TORNADO 1"/>
    <property type="match status" value="1"/>
</dbReference>
<keyword evidence="6" id="KW-0067">ATP-binding</keyword>
<dbReference type="GO" id="GO:0016301">
    <property type="term" value="F:kinase activity"/>
    <property type="evidence" value="ECO:0007669"/>
    <property type="project" value="UniProtKB-KW"/>
</dbReference>
<comment type="caution">
    <text evidence="11">The sequence shown here is derived from an EMBL/GenBank/DDBJ whole genome shotgun (WGS) entry which is preliminary data.</text>
</comment>
<dbReference type="InterPro" id="IPR000488">
    <property type="entry name" value="Death_dom"/>
</dbReference>